<evidence type="ECO:0000256" key="3">
    <source>
        <dbReference type="ARBA" id="ARBA00012211"/>
    </source>
</evidence>
<evidence type="ECO:0000256" key="4">
    <source>
        <dbReference type="ARBA" id="ARBA00022490"/>
    </source>
</evidence>
<keyword evidence="5 14" id="KW-0436">Ligase</keyword>
<dbReference type="NCBIfam" id="TIGR01082">
    <property type="entry name" value="murC"/>
    <property type="match status" value="1"/>
</dbReference>
<evidence type="ECO:0000256" key="8">
    <source>
        <dbReference type="ARBA" id="ARBA00022840"/>
    </source>
</evidence>
<comment type="subcellular location">
    <subcellularLocation>
        <location evidence="1 14">Cytoplasm</location>
    </subcellularLocation>
</comment>
<keyword evidence="10 14" id="KW-0573">Peptidoglycan synthesis</keyword>
<proteinExistence type="inferred from homology"/>
<dbReference type="Proteomes" id="UP000218810">
    <property type="component" value="Unassembled WGS sequence"/>
</dbReference>
<evidence type="ECO:0000259" key="16">
    <source>
        <dbReference type="Pfam" id="PF01225"/>
    </source>
</evidence>
<dbReference type="UniPathway" id="UPA00219"/>
<name>A0A2A2WSY1_9ACTN</name>
<keyword evidence="9 14" id="KW-0133">Cell shape</keyword>
<evidence type="ECO:0000256" key="9">
    <source>
        <dbReference type="ARBA" id="ARBA00022960"/>
    </source>
</evidence>
<evidence type="ECO:0000256" key="13">
    <source>
        <dbReference type="ARBA" id="ARBA00047833"/>
    </source>
</evidence>
<accession>A0A2A2WSY1</accession>
<dbReference type="GO" id="GO:0008763">
    <property type="term" value="F:UDP-N-acetylmuramate-L-alanine ligase activity"/>
    <property type="evidence" value="ECO:0007669"/>
    <property type="project" value="UniProtKB-UniRule"/>
</dbReference>
<evidence type="ECO:0000256" key="14">
    <source>
        <dbReference type="HAMAP-Rule" id="MF_00046"/>
    </source>
</evidence>
<dbReference type="Pfam" id="PF08245">
    <property type="entry name" value="Mur_ligase_M"/>
    <property type="match status" value="1"/>
</dbReference>
<comment type="pathway">
    <text evidence="2 14">Cell wall biogenesis; peptidoglycan biosynthesis.</text>
</comment>
<protein>
    <recommendedName>
        <fullName evidence="3 14">UDP-N-acetylmuramate--L-alanine ligase</fullName>
        <ecNumber evidence="3 14">6.3.2.8</ecNumber>
    </recommendedName>
    <alternativeName>
        <fullName evidence="14">UDP-N-acetylmuramoyl-L-alanine synthetase</fullName>
    </alternativeName>
</protein>
<evidence type="ECO:0000256" key="6">
    <source>
        <dbReference type="ARBA" id="ARBA00022618"/>
    </source>
</evidence>
<evidence type="ECO:0000256" key="11">
    <source>
        <dbReference type="ARBA" id="ARBA00023306"/>
    </source>
</evidence>
<dbReference type="InterPro" id="IPR000713">
    <property type="entry name" value="Mur_ligase_N"/>
</dbReference>
<dbReference type="AlphaFoldDB" id="A0A2A2WSY1"/>
<dbReference type="Gene3D" id="3.40.1190.10">
    <property type="entry name" value="Mur-like, catalytic domain"/>
    <property type="match status" value="1"/>
</dbReference>
<comment type="catalytic activity">
    <reaction evidence="13 14">
        <text>UDP-N-acetyl-alpha-D-muramate + L-alanine + ATP = UDP-N-acetyl-alpha-D-muramoyl-L-alanine + ADP + phosphate + H(+)</text>
        <dbReference type="Rhea" id="RHEA:23372"/>
        <dbReference type="ChEBI" id="CHEBI:15378"/>
        <dbReference type="ChEBI" id="CHEBI:30616"/>
        <dbReference type="ChEBI" id="CHEBI:43474"/>
        <dbReference type="ChEBI" id="CHEBI:57972"/>
        <dbReference type="ChEBI" id="CHEBI:70757"/>
        <dbReference type="ChEBI" id="CHEBI:83898"/>
        <dbReference type="ChEBI" id="CHEBI:456216"/>
        <dbReference type="EC" id="6.3.2.8"/>
    </reaction>
</comment>
<dbReference type="PANTHER" id="PTHR43445">
    <property type="entry name" value="UDP-N-ACETYLMURAMATE--L-ALANINE LIGASE-RELATED"/>
    <property type="match status" value="1"/>
</dbReference>
<keyword evidence="6 14" id="KW-0132">Cell division</keyword>
<dbReference type="OrthoDB" id="9804126at2"/>
<reference evidence="20" key="1">
    <citation type="submission" date="2017-09" db="EMBL/GenBank/DDBJ databases">
        <authorList>
            <person name="Zhang Y."/>
            <person name="Huang X."/>
            <person name="Liu J."/>
            <person name="Lu L."/>
            <person name="Peng K."/>
        </authorList>
    </citation>
    <scope>NUCLEOTIDE SEQUENCE [LARGE SCALE GENOMIC DNA]</scope>
    <source>
        <strain evidence="20">S-XJ-1</strain>
    </source>
</reference>
<dbReference type="GO" id="GO:0005737">
    <property type="term" value="C:cytoplasm"/>
    <property type="evidence" value="ECO:0007669"/>
    <property type="project" value="UniProtKB-SubCell"/>
</dbReference>
<evidence type="ECO:0000313" key="20">
    <source>
        <dbReference type="Proteomes" id="UP000218810"/>
    </source>
</evidence>
<dbReference type="SUPFAM" id="SSF53244">
    <property type="entry name" value="MurD-like peptide ligases, peptide-binding domain"/>
    <property type="match status" value="1"/>
</dbReference>
<keyword evidence="12 14" id="KW-0961">Cell wall biogenesis/degradation</keyword>
<dbReference type="GO" id="GO:0005524">
    <property type="term" value="F:ATP binding"/>
    <property type="evidence" value="ECO:0007669"/>
    <property type="project" value="UniProtKB-UniRule"/>
</dbReference>
<evidence type="ECO:0000256" key="2">
    <source>
        <dbReference type="ARBA" id="ARBA00004752"/>
    </source>
</evidence>
<dbReference type="HAMAP" id="MF_00046">
    <property type="entry name" value="MurC"/>
    <property type="match status" value="1"/>
</dbReference>
<evidence type="ECO:0000256" key="1">
    <source>
        <dbReference type="ARBA" id="ARBA00004496"/>
    </source>
</evidence>
<dbReference type="Pfam" id="PF01225">
    <property type="entry name" value="Mur_ligase"/>
    <property type="match status" value="1"/>
</dbReference>
<keyword evidence="20" id="KW-1185">Reference proteome</keyword>
<dbReference type="InterPro" id="IPR036615">
    <property type="entry name" value="Mur_ligase_C_dom_sf"/>
</dbReference>
<sequence>MTESTTPEARSTGDDFTTGSVPDTLGRVHMIGIGGAGMSAVARILLDHGVAVSGSDARDSADLRSLESLGAVVRVGHDAAAVDALDSPPQIVVVSKAAIPADNPELVAARAAGIPVVTRSQVLGHLARAGRSIMVCGTHGKTSTTSMLIAGMLAAGADPSFAVGGTVLQFGTNAHGGADPVFVAEADESDGSLVHYEPDVVILTNAEPDHLDHFGTAEAYFEVFDTFLARIPDTGALVVCLDDEGAVERARRAASAGVRVVGYRTAGGAETDLPVAGELAGIDVDSGGTRAVLTLDGRPRGDLHVGTPGRHMALNALAALLAAREVAGVAGIDVEDFLSGLSGFGGVGRRFEPKGTATVPGGRVRVFDDYAHHPTEVRAVLSAGREIVSADGGRLIAVFQPHLYSRTRIFAEEFGRALSLADEVVVLDVYGAREQPEPGVDGELVARHVSSPAHHVPDLDSALATVVDIVRPDDVVFTLGAGDITTLGPRIVGGPTGSGTGS</sequence>
<keyword evidence="7 14" id="KW-0547">Nucleotide-binding</keyword>
<keyword evidence="11 14" id="KW-0131">Cell cycle</keyword>
<evidence type="ECO:0000256" key="12">
    <source>
        <dbReference type="ARBA" id="ARBA00023316"/>
    </source>
</evidence>
<dbReference type="InterPro" id="IPR004101">
    <property type="entry name" value="Mur_ligase_C"/>
</dbReference>
<keyword evidence="4 14" id="KW-0963">Cytoplasm</keyword>
<evidence type="ECO:0000259" key="18">
    <source>
        <dbReference type="Pfam" id="PF08245"/>
    </source>
</evidence>
<evidence type="ECO:0000256" key="7">
    <source>
        <dbReference type="ARBA" id="ARBA00022741"/>
    </source>
</evidence>
<feature type="domain" description="Mur ligase C-terminal" evidence="17">
    <location>
        <begin position="349"/>
        <end position="482"/>
    </location>
</feature>
<dbReference type="InterPro" id="IPR036565">
    <property type="entry name" value="Mur-like_cat_sf"/>
</dbReference>
<comment type="function">
    <text evidence="14">Cell wall formation.</text>
</comment>
<dbReference type="GO" id="GO:0051301">
    <property type="term" value="P:cell division"/>
    <property type="evidence" value="ECO:0007669"/>
    <property type="project" value="UniProtKB-KW"/>
</dbReference>
<evidence type="ECO:0000256" key="10">
    <source>
        <dbReference type="ARBA" id="ARBA00022984"/>
    </source>
</evidence>
<gene>
    <name evidence="14" type="primary">murC</name>
    <name evidence="19" type="ORF">CEY15_03525</name>
</gene>
<keyword evidence="8 14" id="KW-0067">ATP-binding</keyword>
<dbReference type="GO" id="GO:0008360">
    <property type="term" value="P:regulation of cell shape"/>
    <property type="evidence" value="ECO:0007669"/>
    <property type="project" value="UniProtKB-KW"/>
</dbReference>
<evidence type="ECO:0000313" key="19">
    <source>
        <dbReference type="EMBL" id="PAY24339.1"/>
    </source>
</evidence>
<dbReference type="PANTHER" id="PTHR43445:SF3">
    <property type="entry name" value="UDP-N-ACETYLMURAMATE--L-ALANINE LIGASE"/>
    <property type="match status" value="1"/>
</dbReference>
<dbReference type="EMBL" id="NTGA01000006">
    <property type="protein sequence ID" value="PAY24339.1"/>
    <property type="molecule type" value="Genomic_DNA"/>
</dbReference>
<dbReference type="Pfam" id="PF02875">
    <property type="entry name" value="Mur_ligase_C"/>
    <property type="match status" value="1"/>
</dbReference>
<dbReference type="InterPro" id="IPR005758">
    <property type="entry name" value="UDP-N-AcMur_Ala_ligase_MurC"/>
</dbReference>
<dbReference type="Gene3D" id="3.40.50.720">
    <property type="entry name" value="NAD(P)-binding Rossmann-like Domain"/>
    <property type="match status" value="1"/>
</dbReference>
<dbReference type="InterPro" id="IPR050061">
    <property type="entry name" value="MurCDEF_pg_biosynth"/>
</dbReference>
<dbReference type="EC" id="6.3.2.8" evidence="3 14"/>
<dbReference type="Gene3D" id="3.90.190.20">
    <property type="entry name" value="Mur ligase, C-terminal domain"/>
    <property type="match status" value="1"/>
</dbReference>
<dbReference type="SUPFAM" id="SSF51984">
    <property type="entry name" value="MurCD N-terminal domain"/>
    <property type="match status" value="1"/>
</dbReference>
<comment type="similarity">
    <text evidence="14">Belongs to the MurCDEF family.</text>
</comment>
<dbReference type="GO" id="GO:0009252">
    <property type="term" value="P:peptidoglycan biosynthetic process"/>
    <property type="evidence" value="ECO:0007669"/>
    <property type="project" value="UniProtKB-UniRule"/>
</dbReference>
<evidence type="ECO:0000259" key="17">
    <source>
        <dbReference type="Pfam" id="PF02875"/>
    </source>
</evidence>
<dbReference type="SUPFAM" id="SSF53623">
    <property type="entry name" value="MurD-like peptide ligases, catalytic domain"/>
    <property type="match status" value="1"/>
</dbReference>
<feature type="domain" description="Mur ligase central" evidence="18">
    <location>
        <begin position="135"/>
        <end position="323"/>
    </location>
</feature>
<dbReference type="InterPro" id="IPR013221">
    <property type="entry name" value="Mur_ligase_cen"/>
</dbReference>
<organism evidence="19 20">
    <name type="scientific">Dietzia natronolimnaea</name>
    <dbReference type="NCBI Taxonomy" id="161920"/>
    <lineage>
        <taxon>Bacteria</taxon>
        <taxon>Bacillati</taxon>
        <taxon>Actinomycetota</taxon>
        <taxon>Actinomycetes</taxon>
        <taxon>Mycobacteriales</taxon>
        <taxon>Dietziaceae</taxon>
        <taxon>Dietzia</taxon>
    </lineage>
</organism>
<evidence type="ECO:0000256" key="5">
    <source>
        <dbReference type="ARBA" id="ARBA00022598"/>
    </source>
</evidence>
<dbReference type="GO" id="GO:0071555">
    <property type="term" value="P:cell wall organization"/>
    <property type="evidence" value="ECO:0007669"/>
    <property type="project" value="UniProtKB-KW"/>
</dbReference>
<feature type="domain" description="Mur ligase N-terminal catalytic" evidence="16">
    <location>
        <begin position="28"/>
        <end position="129"/>
    </location>
</feature>
<comment type="caution">
    <text evidence="19">The sequence shown here is derived from an EMBL/GenBank/DDBJ whole genome shotgun (WGS) entry which is preliminary data.</text>
</comment>
<evidence type="ECO:0000256" key="15">
    <source>
        <dbReference type="SAM" id="MobiDB-lite"/>
    </source>
</evidence>
<feature type="binding site" evidence="14">
    <location>
        <begin position="137"/>
        <end position="143"/>
    </location>
    <ligand>
        <name>ATP</name>
        <dbReference type="ChEBI" id="CHEBI:30616"/>
    </ligand>
</feature>
<feature type="region of interest" description="Disordered" evidence="15">
    <location>
        <begin position="1"/>
        <end position="21"/>
    </location>
</feature>